<keyword evidence="11" id="KW-1185">Reference proteome</keyword>
<evidence type="ECO:0000256" key="8">
    <source>
        <dbReference type="SAM" id="MobiDB-lite"/>
    </source>
</evidence>
<feature type="region of interest" description="Disordered" evidence="8">
    <location>
        <begin position="344"/>
        <end position="365"/>
    </location>
</feature>
<dbReference type="InterPro" id="IPR041701">
    <property type="entry name" value="MetN_ABC"/>
</dbReference>
<dbReference type="SUPFAM" id="SSF52540">
    <property type="entry name" value="P-loop containing nucleoside triphosphate hydrolases"/>
    <property type="match status" value="1"/>
</dbReference>
<keyword evidence="1" id="KW-0813">Transport</keyword>
<dbReference type="InterPro" id="IPR018449">
    <property type="entry name" value="NIL_domain"/>
</dbReference>
<evidence type="ECO:0000256" key="2">
    <source>
        <dbReference type="ARBA" id="ARBA00022475"/>
    </source>
</evidence>
<dbReference type="GeneID" id="78128279"/>
<dbReference type="GO" id="GO:0016887">
    <property type="term" value="F:ATP hydrolysis activity"/>
    <property type="evidence" value="ECO:0007669"/>
    <property type="project" value="InterPro"/>
</dbReference>
<dbReference type="InterPro" id="IPR045865">
    <property type="entry name" value="ACT-like_dom_sf"/>
</dbReference>
<protein>
    <submittedName>
        <fullName evidence="10">ATP-binding cassette domain-containing protein</fullName>
    </submittedName>
</protein>
<dbReference type="GO" id="GO:0005524">
    <property type="term" value="F:ATP binding"/>
    <property type="evidence" value="ECO:0007669"/>
    <property type="project" value="UniProtKB-KW"/>
</dbReference>
<keyword evidence="7" id="KW-0472">Membrane</keyword>
<evidence type="ECO:0000256" key="1">
    <source>
        <dbReference type="ARBA" id="ARBA00022448"/>
    </source>
</evidence>
<evidence type="ECO:0000313" key="11">
    <source>
        <dbReference type="Proteomes" id="UP000325415"/>
    </source>
</evidence>
<feature type="domain" description="ABC transporter" evidence="9">
    <location>
        <begin position="4"/>
        <end position="243"/>
    </location>
</feature>
<dbReference type="PANTHER" id="PTHR43166:SF30">
    <property type="entry name" value="METHIONINE IMPORT ATP-BINDING PROTEIN METN"/>
    <property type="match status" value="1"/>
</dbReference>
<gene>
    <name evidence="10" type="ORF">DDE84_11395</name>
</gene>
<dbReference type="AlphaFoldDB" id="A0A5N6RVA1"/>
<dbReference type="Pfam" id="PF00005">
    <property type="entry name" value="ABC_tran"/>
    <property type="match status" value="1"/>
</dbReference>
<dbReference type="EMBL" id="QDAG01000014">
    <property type="protein sequence ID" value="KAE8126354.1"/>
    <property type="molecule type" value="Genomic_DNA"/>
</dbReference>
<name>A0A5N6RVA1_9BIFI</name>
<accession>A0A5N6RVA1</accession>
<evidence type="ECO:0000256" key="6">
    <source>
        <dbReference type="ARBA" id="ARBA00022970"/>
    </source>
</evidence>
<dbReference type="SMART" id="SM00382">
    <property type="entry name" value="AAA"/>
    <property type="match status" value="1"/>
</dbReference>
<comment type="caution">
    <text evidence="10">The sequence shown here is derived from an EMBL/GenBank/DDBJ whole genome shotgun (WGS) entry which is preliminary data.</text>
</comment>
<dbReference type="OrthoDB" id="4283894at2"/>
<keyword evidence="5" id="KW-1278">Translocase</keyword>
<keyword evidence="3" id="KW-0547">Nucleotide-binding</keyword>
<dbReference type="Gene3D" id="3.40.50.300">
    <property type="entry name" value="P-loop containing nucleotide triphosphate hydrolases"/>
    <property type="match status" value="1"/>
</dbReference>
<keyword evidence="4 10" id="KW-0067">ATP-binding</keyword>
<dbReference type="Gene3D" id="3.30.70.260">
    <property type="match status" value="1"/>
</dbReference>
<keyword evidence="6" id="KW-0029">Amino-acid transport</keyword>
<dbReference type="InterPro" id="IPR003593">
    <property type="entry name" value="AAA+_ATPase"/>
</dbReference>
<dbReference type="CDD" id="cd03258">
    <property type="entry name" value="ABC_MetN_methionine_transporter"/>
    <property type="match status" value="1"/>
</dbReference>
<evidence type="ECO:0000256" key="3">
    <source>
        <dbReference type="ARBA" id="ARBA00022741"/>
    </source>
</evidence>
<dbReference type="InterPro" id="IPR050086">
    <property type="entry name" value="MetN_ABC_transporter-like"/>
</dbReference>
<dbReference type="InterPro" id="IPR017871">
    <property type="entry name" value="ABC_transporter-like_CS"/>
</dbReference>
<keyword evidence="2" id="KW-1003">Cell membrane</keyword>
<organism evidence="10 11">
    <name type="scientific">Bifidobacterium tibiigranuli</name>
    <dbReference type="NCBI Taxonomy" id="2172043"/>
    <lineage>
        <taxon>Bacteria</taxon>
        <taxon>Bacillati</taxon>
        <taxon>Actinomycetota</taxon>
        <taxon>Actinomycetes</taxon>
        <taxon>Bifidobacteriales</taxon>
        <taxon>Bifidobacteriaceae</taxon>
        <taxon>Bifidobacterium</taxon>
    </lineage>
</organism>
<dbReference type="SMART" id="SM00930">
    <property type="entry name" value="NIL"/>
    <property type="match status" value="1"/>
</dbReference>
<sequence length="365" mass="39461">MAIIELKDVSVTFHEGDRTIEAVRQVDLSVSKGEIFGIVGFSGAGKSTLVRTINLLERPTSGQVLLDGHDITQAKGSALRDVRKRIGFIFQSFNLIGNVSVGRNIEFALKAGNCPKREWSARVAQLLALVGLESKADSYPSSLSGGQQQRVSIARALANNPEILLCDEATSALDLETTGEILGLLQRINRELGITIVFITHQLDVAKQIFDHVAVMEEGHIVEQGETFDIFGAPQHPTTRALVERYLGVAVPPQLVPSLPDGTIVELRYKGEDALEPLISAVARRYDVAINVLHANVEYFGAQAIGVLLVLVSGPDDALRAALETLRSRVFGFRELDRESIGQVDAGDSASLSASENDKEGKSRA</sequence>
<dbReference type="GO" id="GO:0006865">
    <property type="term" value="P:amino acid transport"/>
    <property type="evidence" value="ECO:0007669"/>
    <property type="project" value="UniProtKB-KW"/>
</dbReference>
<reference evidence="10 11" key="1">
    <citation type="submission" date="2018-04" db="EMBL/GenBank/DDBJ databases">
        <authorList>
            <person name="Eckel V.P."/>
            <person name="Vogel R.F."/>
        </authorList>
    </citation>
    <scope>NUCLEOTIDE SEQUENCE [LARGE SCALE GENOMIC DNA]</scope>
    <source>
        <strain evidence="11">TMW 2.1764</strain>
    </source>
</reference>
<dbReference type="PANTHER" id="PTHR43166">
    <property type="entry name" value="AMINO ACID IMPORT ATP-BINDING PROTEIN"/>
    <property type="match status" value="1"/>
</dbReference>
<evidence type="ECO:0000313" key="10">
    <source>
        <dbReference type="EMBL" id="KAE8126354.1"/>
    </source>
</evidence>
<evidence type="ECO:0000259" key="9">
    <source>
        <dbReference type="PROSITE" id="PS50893"/>
    </source>
</evidence>
<dbReference type="InterPro" id="IPR027417">
    <property type="entry name" value="P-loop_NTPase"/>
</dbReference>
<evidence type="ECO:0000256" key="4">
    <source>
        <dbReference type="ARBA" id="ARBA00022840"/>
    </source>
</evidence>
<evidence type="ECO:0000256" key="7">
    <source>
        <dbReference type="ARBA" id="ARBA00023136"/>
    </source>
</evidence>
<feature type="compositionally biased region" description="Basic and acidic residues" evidence="8">
    <location>
        <begin position="356"/>
        <end position="365"/>
    </location>
</feature>
<evidence type="ECO:0000256" key="5">
    <source>
        <dbReference type="ARBA" id="ARBA00022967"/>
    </source>
</evidence>
<proteinExistence type="predicted"/>
<dbReference type="PROSITE" id="PS00211">
    <property type="entry name" value="ABC_TRANSPORTER_1"/>
    <property type="match status" value="1"/>
</dbReference>
<dbReference type="PROSITE" id="PS50893">
    <property type="entry name" value="ABC_TRANSPORTER_2"/>
    <property type="match status" value="1"/>
</dbReference>
<dbReference type="RefSeq" id="WP_152581820.1">
    <property type="nucleotide sequence ID" value="NZ_QDAG01000014.1"/>
</dbReference>
<dbReference type="Pfam" id="PF09383">
    <property type="entry name" value="NIL"/>
    <property type="match status" value="1"/>
</dbReference>
<dbReference type="SUPFAM" id="SSF55021">
    <property type="entry name" value="ACT-like"/>
    <property type="match status" value="1"/>
</dbReference>
<dbReference type="InterPro" id="IPR003439">
    <property type="entry name" value="ABC_transporter-like_ATP-bd"/>
</dbReference>
<dbReference type="Proteomes" id="UP000325415">
    <property type="component" value="Unassembled WGS sequence"/>
</dbReference>